<dbReference type="SUPFAM" id="SSF101478">
    <property type="entry name" value="ADP-ribosylglycohydrolase"/>
    <property type="match status" value="1"/>
</dbReference>
<protein>
    <submittedName>
        <fullName evidence="3">ADP-ribosylglycohydrolase family protein</fullName>
        <ecNumber evidence="3">3.2.2.-</ecNumber>
    </submittedName>
</protein>
<evidence type="ECO:0000256" key="1">
    <source>
        <dbReference type="ARBA" id="ARBA00010702"/>
    </source>
</evidence>
<evidence type="ECO:0000256" key="2">
    <source>
        <dbReference type="ARBA" id="ARBA00022801"/>
    </source>
</evidence>
<keyword evidence="2 3" id="KW-0378">Hydrolase</keyword>
<dbReference type="Proteomes" id="UP001371305">
    <property type="component" value="Unassembled WGS sequence"/>
</dbReference>
<dbReference type="RefSeq" id="WP_341404519.1">
    <property type="nucleotide sequence ID" value="NZ_JBBUKT010000003.1"/>
</dbReference>
<proteinExistence type="inferred from homology"/>
<dbReference type="GO" id="GO:0016798">
    <property type="term" value="F:hydrolase activity, acting on glycosyl bonds"/>
    <property type="evidence" value="ECO:0007669"/>
    <property type="project" value="UniProtKB-KW"/>
</dbReference>
<evidence type="ECO:0000313" key="3">
    <source>
        <dbReference type="EMBL" id="MEK7950918.1"/>
    </source>
</evidence>
<reference evidence="3 4" key="1">
    <citation type="submission" date="2024-04" db="EMBL/GenBank/DDBJ databases">
        <title>Luteolibacter sp. isolated from soil.</title>
        <authorList>
            <person name="An J."/>
        </authorList>
    </citation>
    <scope>NUCLEOTIDE SEQUENCE [LARGE SCALE GENOMIC DNA]</scope>
    <source>
        <strain evidence="3 4">Y139</strain>
    </source>
</reference>
<dbReference type="EMBL" id="JBBUKT010000003">
    <property type="protein sequence ID" value="MEK7950918.1"/>
    <property type="molecule type" value="Genomic_DNA"/>
</dbReference>
<gene>
    <name evidence="3" type="ORF">WKV53_10440</name>
</gene>
<dbReference type="InterPro" id="IPR036705">
    <property type="entry name" value="Ribosyl_crysJ1_sf"/>
</dbReference>
<dbReference type="InterPro" id="IPR050792">
    <property type="entry name" value="ADP-ribosylglycohydrolase"/>
</dbReference>
<comment type="caution">
    <text evidence="3">The sequence shown here is derived from an EMBL/GenBank/DDBJ whole genome shotgun (WGS) entry which is preliminary data.</text>
</comment>
<evidence type="ECO:0000313" key="4">
    <source>
        <dbReference type="Proteomes" id="UP001371305"/>
    </source>
</evidence>
<organism evidence="3 4">
    <name type="scientific">Luteolibacter soli</name>
    <dbReference type="NCBI Taxonomy" id="3135280"/>
    <lineage>
        <taxon>Bacteria</taxon>
        <taxon>Pseudomonadati</taxon>
        <taxon>Verrucomicrobiota</taxon>
        <taxon>Verrucomicrobiia</taxon>
        <taxon>Verrucomicrobiales</taxon>
        <taxon>Verrucomicrobiaceae</taxon>
        <taxon>Luteolibacter</taxon>
    </lineage>
</organism>
<dbReference type="Pfam" id="PF03747">
    <property type="entry name" value="ADP_ribosyl_GH"/>
    <property type="match status" value="1"/>
</dbReference>
<sequence>MTARDLVLPSFFGDALALGPHWVYDPPKIAGWYAGGIRSYDAPRSTYHPGKVAGDFTHYGDQTLALLESLAADDGSLINWPTDWRRWAEHVRDERTSYFDGATRGTLENFTAGETEPSDSHDLGGASRIAPLFAFTRDVGQLVPLARTQTALTHGDPQVIDAAEFFARAALSVAGGAGFEEAFDEAASHPYDALPAIDWVTLGRDAAAGELAAQAGELGLGCGVEGAFPITLAVAFRHEADPVEALSANAMLGGDSAARGMLLGLLMGARHGLAAFPVKWRKELRSIETIERLLPQ</sequence>
<comment type="similarity">
    <text evidence="1">Belongs to the ADP-ribosylglycohydrolase family.</text>
</comment>
<accession>A0ABU9ATN1</accession>
<keyword evidence="4" id="KW-1185">Reference proteome</keyword>
<dbReference type="PANTHER" id="PTHR16222:SF24">
    <property type="entry name" value="ADP-RIBOSYLHYDROLASE ARH3"/>
    <property type="match status" value="1"/>
</dbReference>
<name>A0ABU9ATN1_9BACT</name>
<dbReference type="PANTHER" id="PTHR16222">
    <property type="entry name" value="ADP-RIBOSYLGLYCOHYDROLASE"/>
    <property type="match status" value="1"/>
</dbReference>
<dbReference type="InterPro" id="IPR005502">
    <property type="entry name" value="Ribosyl_crysJ1"/>
</dbReference>
<keyword evidence="3" id="KW-0326">Glycosidase</keyword>
<dbReference type="EC" id="3.2.2.-" evidence="3"/>
<dbReference type="Gene3D" id="1.10.4080.10">
    <property type="entry name" value="ADP-ribosylation/Crystallin J1"/>
    <property type="match status" value="1"/>
</dbReference>